<dbReference type="Gene3D" id="3.10.100.10">
    <property type="entry name" value="Mannose-Binding Protein A, subunit A"/>
    <property type="match status" value="1"/>
</dbReference>
<keyword evidence="2" id="KW-1133">Transmembrane helix</keyword>
<evidence type="ECO:0000256" key="1">
    <source>
        <dbReference type="ARBA" id="ARBA00022734"/>
    </source>
</evidence>
<dbReference type="Pfam" id="PF00059">
    <property type="entry name" value="Lectin_C"/>
    <property type="match status" value="1"/>
</dbReference>
<evidence type="ECO:0000256" key="2">
    <source>
        <dbReference type="SAM" id="Phobius"/>
    </source>
</evidence>
<dbReference type="SMART" id="SM00034">
    <property type="entry name" value="CLECT"/>
    <property type="match status" value="1"/>
</dbReference>
<keyword evidence="4" id="KW-1185">Reference proteome</keyword>
<accession>A0A1U7RVL7</accession>
<dbReference type="eggNOG" id="KOG4297">
    <property type="taxonomic scope" value="Eukaryota"/>
</dbReference>
<dbReference type="PANTHER" id="PTHR22803">
    <property type="entry name" value="MANNOSE, PHOSPHOLIPASE, LECTIN RECEPTOR RELATED"/>
    <property type="match status" value="1"/>
</dbReference>
<dbReference type="STRING" id="38654.A0A1U7RVL7"/>
<gene>
    <name evidence="5" type="primary">LOC102382826</name>
</gene>
<dbReference type="GeneID" id="102382826"/>
<keyword evidence="1" id="KW-0430">Lectin</keyword>
<protein>
    <submittedName>
        <fullName evidence="5">C-type lectin domain family 4 member D-like</fullName>
    </submittedName>
</protein>
<dbReference type="SUPFAM" id="SSF56436">
    <property type="entry name" value="C-type lectin-like"/>
    <property type="match status" value="1"/>
</dbReference>
<sequence length="224" mass="25170">MSTEGRPNPGAPAEERGGCPRLSPWALLILAFILKACVTCGCLVALLKGHQSCGEHGVLPQDLKEGICVLERHENKEQVWMCCPIGWKLFHTSCYYLSNNIMTWAESKTNCTGMGSHLVVISTKAEQEFLFNWIKGAVAGSQEKNHYIGLSAQEMEGQWHWVDQTLYNQTTTFWRPGEPNNPEVEKCAVMYVGGQEDDPWSKNWNNIPCETDSYRICEVAATRI</sequence>
<organism evidence="4 5">
    <name type="scientific">Alligator sinensis</name>
    <name type="common">Chinese alligator</name>
    <dbReference type="NCBI Taxonomy" id="38654"/>
    <lineage>
        <taxon>Eukaryota</taxon>
        <taxon>Metazoa</taxon>
        <taxon>Chordata</taxon>
        <taxon>Craniata</taxon>
        <taxon>Vertebrata</taxon>
        <taxon>Euteleostomi</taxon>
        <taxon>Archelosauria</taxon>
        <taxon>Archosauria</taxon>
        <taxon>Crocodylia</taxon>
        <taxon>Alligatoridae</taxon>
        <taxon>Alligatorinae</taxon>
        <taxon>Alligator</taxon>
    </lineage>
</organism>
<dbReference type="Proteomes" id="UP000189705">
    <property type="component" value="Unplaced"/>
</dbReference>
<dbReference type="PROSITE" id="PS50041">
    <property type="entry name" value="C_TYPE_LECTIN_2"/>
    <property type="match status" value="1"/>
</dbReference>
<dbReference type="InParanoid" id="A0A1U7RVL7"/>
<dbReference type="InterPro" id="IPR033989">
    <property type="entry name" value="CD209-like_CTLD"/>
</dbReference>
<evidence type="ECO:0000259" key="3">
    <source>
        <dbReference type="PROSITE" id="PS50041"/>
    </source>
</evidence>
<feature type="transmembrane region" description="Helical" evidence="2">
    <location>
        <begin position="25"/>
        <end position="47"/>
    </location>
</feature>
<name>A0A1U7RVL7_ALLSI</name>
<dbReference type="InterPro" id="IPR016187">
    <property type="entry name" value="CTDL_fold"/>
</dbReference>
<feature type="domain" description="C-type lectin" evidence="3">
    <location>
        <begin position="90"/>
        <end position="218"/>
    </location>
</feature>
<dbReference type="GO" id="GO:0030246">
    <property type="term" value="F:carbohydrate binding"/>
    <property type="evidence" value="ECO:0007669"/>
    <property type="project" value="UniProtKB-KW"/>
</dbReference>
<keyword evidence="2" id="KW-0812">Transmembrane</keyword>
<keyword evidence="2" id="KW-0472">Membrane</keyword>
<dbReference type="RefSeq" id="XP_006030023.2">
    <property type="nucleotide sequence ID" value="XM_006029961.2"/>
</dbReference>
<evidence type="ECO:0000313" key="4">
    <source>
        <dbReference type="Proteomes" id="UP000189705"/>
    </source>
</evidence>
<proteinExistence type="predicted"/>
<dbReference type="InterPro" id="IPR050111">
    <property type="entry name" value="C-type_lectin/snaclec_domain"/>
</dbReference>
<dbReference type="InterPro" id="IPR016186">
    <property type="entry name" value="C-type_lectin-like/link_sf"/>
</dbReference>
<evidence type="ECO:0000313" key="5">
    <source>
        <dbReference type="RefSeq" id="XP_006030023.2"/>
    </source>
</evidence>
<dbReference type="CDD" id="cd03590">
    <property type="entry name" value="CLECT_DC-SIGN_like"/>
    <property type="match status" value="1"/>
</dbReference>
<dbReference type="InterPro" id="IPR001304">
    <property type="entry name" value="C-type_lectin-like"/>
</dbReference>
<dbReference type="KEGG" id="asn:102382826"/>
<reference evidence="5" key="1">
    <citation type="submission" date="2025-08" db="UniProtKB">
        <authorList>
            <consortium name="RefSeq"/>
        </authorList>
    </citation>
    <scope>IDENTIFICATION</scope>
</reference>
<dbReference type="AlphaFoldDB" id="A0A1U7RVL7"/>